<protein>
    <recommendedName>
        <fullName evidence="6 7">Thioredoxin</fullName>
    </recommendedName>
</protein>
<dbReference type="Pfam" id="PF00085">
    <property type="entry name" value="Thioredoxin"/>
    <property type="match status" value="1"/>
</dbReference>
<keyword evidence="5 9" id="KW-0676">Redox-active center</keyword>
<keyword evidence="2" id="KW-0813">Transport</keyword>
<dbReference type="InParanoid" id="A0A2S8SRE3"/>
<dbReference type="PIRSF" id="PIRSF000077">
    <property type="entry name" value="Thioredoxin"/>
    <property type="match status" value="1"/>
</dbReference>
<dbReference type="Proteomes" id="UP000237684">
    <property type="component" value="Unassembled WGS sequence"/>
</dbReference>
<feature type="disulfide bond" description="Redox-active" evidence="9">
    <location>
        <begin position="32"/>
        <end position="35"/>
    </location>
</feature>
<comment type="caution">
    <text evidence="11">The sequence shown here is derived from an EMBL/GenBank/DDBJ whole genome shotgun (WGS) entry which is preliminary data.</text>
</comment>
<comment type="similarity">
    <text evidence="1 7">Belongs to the thioredoxin family.</text>
</comment>
<dbReference type="InterPro" id="IPR013766">
    <property type="entry name" value="Thioredoxin_domain"/>
</dbReference>
<feature type="active site" description="Nucleophile" evidence="8">
    <location>
        <position position="32"/>
    </location>
</feature>
<dbReference type="GO" id="GO:0005829">
    <property type="term" value="C:cytosol"/>
    <property type="evidence" value="ECO:0007669"/>
    <property type="project" value="TreeGrafter"/>
</dbReference>
<feature type="site" description="Contributes to redox potential value" evidence="8">
    <location>
        <position position="33"/>
    </location>
</feature>
<keyword evidence="12" id="KW-1185">Reference proteome</keyword>
<evidence type="ECO:0000256" key="3">
    <source>
        <dbReference type="ARBA" id="ARBA00022982"/>
    </source>
</evidence>
<dbReference type="GO" id="GO:0045454">
    <property type="term" value="P:cell redox homeostasis"/>
    <property type="evidence" value="ECO:0007669"/>
    <property type="project" value="TreeGrafter"/>
</dbReference>
<dbReference type="NCBIfam" id="TIGR01068">
    <property type="entry name" value="thioredoxin"/>
    <property type="match status" value="1"/>
</dbReference>
<proteinExistence type="inferred from homology"/>
<dbReference type="EMBL" id="NIGF01000012">
    <property type="protein sequence ID" value="PQV63355.1"/>
    <property type="molecule type" value="Genomic_DNA"/>
</dbReference>
<evidence type="ECO:0000256" key="2">
    <source>
        <dbReference type="ARBA" id="ARBA00022448"/>
    </source>
</evidence>
<dbReference type="AlphaFoldDB" id="A0A2S8SRE3"/>
<sequence length="109" mass="11993">MSQVASVGEGNFETEVVQSEQTVVVDFWAEWCQPCKMLSPVLDKVASRFEGKLKVVKCNVDENQDIAAKYAIYSIPNLVFFRDGQVVNQAVGYMGEAQLAAKVDEVIGS</sequence>
<evidence type="ECO:0000256" key="6">
    <source>
        <dbReference type="NCBIfam" id="TIGR01068"/>
    </source>
</evidence>
<organism evidence="11 12">
    <name type="scientific">Abditibacterium utsteinense</name>
    <dbReference type="NCBI Taxonomy" id="1960156"/>
    <lineage>
        <taxon>Bacteria</taxon>
        <taxon>Pseudomonadati</taxon>
        <taxon>Abditibacteriota</taxon>
        <taxon>Abditibacteriia</taxon>
        <taxon>Abditibacteriales</taxon>
        <taxon>Abditibacteriaceae</taxon>
        <taxon>Abditibacterium</taxon>
    </lineage>
</organism>
<dbReference type="FunFam" id="3.40.30.10:FF:000001">
    <property type="entry name" value="Thioredoxin"/>
    <property type="match status" value="1"/>
</dbReference>
<dbReference type="PANTHER" id="PTHR45663">
    <property type="entry name" value="GEO12009P1"/>
    <property type="match status" value="1"/>
</dbReference>
<dbReference type="FunCoup" id="A0A2S8SRE3">
    <property type="interactions" value="345"/>
</dbReference>
<evidence type="ECO:0000256" key="4">
    <source>
        <dbReference type="ARBA" id="ARBA00023157"/>
    </source>
</evidence>
<keyword evidence="4 9" id="KW-1015">Disulfide bond</keyword>
<evidence type="ECO:0000313" key="12">
    <source>
        <dbReference type="Proteomes" id="UP000237684"/>
    </source>
</evidence>
<name>A0A2S8SRE3_9BACT</name>
<dbReference type="CDD" id="cd02947">
    <property type="entry name" value="TRX_family"/>
    <property type="match status" value="1"/>
</dbReference>
<keyword evidence="3" id="KW-0249">Electron transport</keyword>
<feature type="site" description="Contributes to redox potential value" evidence="8">
    <location>
        <position position="34"/>
    </location>
</feature>
<evidence type="ECO:0000313" key="11">
    <source>
        <dbReference type="EMBL" id="PQV63355.1"/>
    </source>
</evidence>
<feature type="domain" description="Thioredoxin" evidence="10">
    <location>
        <begin position="1"/>
        <end position="108"/>
    </location>
</feature>
<gene>
    <name evidence="11" type="ORF">B1R32_11210</name>
</gene>
<accession>A0A2S8SRE3</accession>
<evidence type="ECO:0000256" key="8">
    <source>
        <dbReference type="PIRSR" id="PIRSR000077-1"/>
    </source>
</evidence>
<evidence type="ECO:0000256" key="7">
    <source>
        <dbReference type="PIRNR" id="PIRNR000077"/>
    </source>
</evidence>
<dbReference type="GO" id="GO:0015035">
    <property type="term" value="F:protein-disulfide reductase activity"/>
    <property type="evidence" value="ECO:0007669"/>
    <property type="project" value="UniProtKB-UniRule"/>
</dbReference>
<dbReference type="Gene3D" id="3.40.30.10">
    <property type="entry name" value="Glutaredoxin"/>
    <property type="match status" value="1"/>
</dbReference>
<evidence type="ECO:0000256" key="5">
    <source>
        <dbReference type="ARBA" id="ARBA00023284"/>
    </source>
</evidence>
<dbReference type="SUPFAM" id="SSF52833">
    <property type="entry name" value="Thioredoxin-like"/>
    <property type="match status" value="1"/>
</dbReference>
<dbReference type="PANTHER" id="PTHR45663:SF11">
    <property type="entry name" value="GEO12009P1"/>
    <property type="match status" value="1"/>
</dbReference>
<dbReference type="RefSeq" id="WP_106380434.1">
    <property type="nucleotide sequence ID" value="NZ_NIGF01000012.1"/>
</dbReference>
<dbReference type="PRINTS" id="PR00421">
    <property type="entry name" value="THIOREDOXIN"/>
</dbReference>
<evidence type="ECO:0000256" key="1">
    <source>
        <dbReference type="ARBA" id="ARBA00008987"/>
    </source>
</evidence>
<dbReference type="OrthoDB" id="9790390at2"/>
<dbReference type="PROSITE" id="PS51352">
    <property type="entry name" value="THIOREDOXIN_2"/>
    <property type="match status" value="1"/>
</dbReference>
<dbReference type="InterPro" id="IPR036249">
    <property type="entry name" value="Thioredoxin-like_sf"/>
</dbReference>
<dbReference type="InterPro" id="IPR005746">
    <property type="entry name" value="Thioredoxin"/>
</dbReference>
<evidence type="ECO:0000259" key="10">
    <source>
        <dbReference type="PROSITE" id="PS51352"/>
    </source>
</evidence>
<reference evidence="11 12" key="1">
    <citation type="journal article" date="2018" name="Syst. Appl. Microbiol.">
        <title>Abditibacterium utsteinense sp. nov., the first cultivated member of candidate phylum FBP, isolated from ice-free Antarctic soil samples.</title>
        <authorList>
            <person name="Tahon G."/>
            <person name="Tytgat B."/>
            <person name="Lebbe L."/>
            <person name="Carlier A."/>
            <person name="Willems A."/>
        </authorList>
    </citation>
    <scope>NUCLEOTIDE SEQUENCE [LARGE SCALE GENOMIC DNA]</scope>
    <source>
        <strain evidence="11 12">LMG 29911</strain>
    </source>
</reference>
<feature type="site" description="Deprotonates C-terminal active site Cys" evidence="8">
    <location>
        <position position="26"/>
    </location>
</feature>
<evidence type="ECO:0000256" key="9">
    <source>
        <dbReference type="PIRSR" id="PIRSR000077-4"/>
    </source>
</evidence>
<feature type="active site" description="Nucleophile" evidence="8">
    <location>
        <position position="35"/>
    </location>
</feature>